<dbReference type="AlphaFoldDB" id="A0A9P4TBR5"/>
<feature type="domain" description="DUF7905" evidence="1">
    <location>
        <begin position="276"/>
        <end position="608"/>
    </location>
</feature>
<accession>A0A9P4TBR5</accession>
<evidence type="ECO:0000259" key="1">
    <source>
        <dbReference type="Pfam" id="PF25482"/>
    </source>
</evidence>
<dbReference type="EMBL" id="SWKU01000015">
    <property type="protein sequence ID" value="KAF3000325.1"/>
    <property type="molecule type" value="Genomic_DNA"/>
</dbReference>
<name>A0A9P4TBR5_CURKU</name>
<sequence length="666" mass="74613">MEAHPKSSWPRGLTLSDIKSKPISSTIHVHQEFRRPTHPREGETLVNSVYKDTGCIVVAHWEQRSIKRFEVFGGGNCSNAVAAVNKWIARGNEKSTDAAAWAKMPAFNHDEWYQEILQQEEEDQKERFLGPVPAMQEGEPMRPKIVVEWPQDLFDQELTPRSVFGNELQKLNDIRKRDKVFITLLLNNAVEILGFEVNDVEAAESHYRTLVGSTRVKANSVEKMNMILDEREGIDVVLIRAERWWPNHNDMVVPQLLPSAMMDAPGTFRDDDLSVRQLKEIETSIGRFLEVVSYNKGAYDFAVRLGAIALDSTKMNEKSIGKKHGKELFIKSIHGPVDLRPKKWLFDHMLGTQLYRHLISADEFLESTKTDGGWGATTSSLRDSKPSLRGTWVFSDPNNMQIQPRSPPIRNVGRPAPLQQKTSAAAVKTLPSSLIVVQVDWSDDGDGGFEKTGTRFFKVDAGKSGPKVNMEVNLLELGESRAWSFTLESMTPISSSVVAPVLIGFANRVIVRSDFDANTTKSFAEWDRTPTVVNLLQHGRLDKIYSFGVQKTSYNVELTAMWYPGQLSPCWGLAIRHTEWATHLAELERLQTGHQARWGNIINTFLPKDGGPSAQLGDDELGLGSLRVHEDESAHQGISTLIDILLRLSKIVNSVTTGEDDGGVQI</sequence>
<dbReference type="Pfam" id="PF25482">
    <property type="entry name" value="DUF7905"/>
    <property type="match status" value="1"/>
</dbReference>
<dbReference type="InterPro" id="IPR057227">
    <property type="entry name" value="DUF7905"/>
</dbReference>
<organism evidence="2 3">
    <name type="scientific">Curvularia kusanoi</name>
    <name type="common">Cochliobolus kusanoi</name>
    <dbReference type="NCBI Taxonomy" id="90978"/>
    <lineage>
        <taxon>Eukaryota</taxon>
        <taxon>Fungi</taxon>
        <taxon>Dikarya</taxon>
        <taxon>Ascomycota</taxon>
        <taxon>Pezizomycotina</taxon>
        <taxon>Dothideomycetes</taxon>
        <taxon>Pleosporomycetidae</taxon>
        <taxon>Pleosporales</taxon>
        <taxon>Pleosporineae</taxon>
        <taxon>Pleosporaceae</taxon>
        <taxon>Curvularia</taxon>
    </lineage>
</organism>
<gene>
    <name evidence="2" type="ORF">E8E13_009298</name>
</gene>
<protein>
    <recommendedName>
        <fullName evidence="1">DUF7905 domain-containing protein</fullName>
    </recommendedName>
</protein>
<reference evidence="2" key="1">
    <citation type="submission" date="2019-04" db="EMBL/GenBank/DDBJ databases">
        <title>Sequencing of skin fungus with MAO and IRED activity.</title>
        <authorList>
            <person name="Marsaioli A.J."/>
            <person name="Bonatto J.M.C."/>
            <person name="Reis Junior O."/>
        </authorList>
    </citation>
    <scope>NUCLEOTIDE SEQUENCE</scope>
    <source>
        <strain evidence="2">30M1</strain>
    </source>
</reference>
<keyword evidence="3" id="KW-1185">Reference proteome</keyword>
<dbReference type="OrthoDB" id="4739136at2759"/>
<dbReference type="Proteomes" id="UP000801428">
    <property type="component" value="Unassembled WGS sequence"/>
</dbReference>
<evidence type="ECO:0000313" key="2">
    <source>
        <dbReference type="EMBL" id="KAF3000325.1"/>
    </source>
</evidence>
<comment type="caution">
    <text evidence="2">The sequence shown here is derived from an EMBL/GenBank/DDBJ whole genome shotgun (WGS) entry which is preliminary data.</text>
</comment>
<proteinExistence type="predicted"/>
<evidence type="ECO:0000313" key="3">
    <source>
        <dbReference type="Proteomes" id="UP000801428"/>
    </source>
</evidence>